<dbReference type="Pfam" id="PF13456">
    <property type="entry name" value="RVT_3"/>
    <property type="match status" value="1"/>
</dbReference>
<dbReference type="CDD" id="cd06222">
    <property type="entry name" value="RNase_H_like"/>
    <property type="match status" value="1"/>
</dbReference>
<sequence>MSVPKCVASDSPLFLENINALGAYDHDFPPWSCFFPSFPWQVWKRRNDYIFNGECLPLSKVYKIGNVWASPFTTTILATRIQVRLVVCFVIRLVIVSEAIVAWSMGIPHVQVQSDNSVALQMILEPLPASSSFSFVRSISSLWNHPWELSFLRIPREQNMVVDCLPKLPPSLDFQLRINDDIPELIQPLLIQDRNGPPYHRCRRVS</sequence>
<organism evidence="2 3">
    <name type="scientific">Hibiscus sabdariffa</name>
    <name type="common">roselle</name>
    <dbReference type="NCBI Taxonomy" id="183260"/>
    <lineage>
        <taxon>Eukaryota</taxon>
        <taxon>Viridiplantae</taxon>
        <taxon>Streptophyta</taxon>
        <taxon>Embryophyta</taxon>
        <taxon>Tracheophyta</taxon>
        <taxon>Spermatophyta</taxon>
        <taxon>Magnoliopsida</taxon>
        <taxon>eudicotyledons</taxon>
        <taxon>Gunneridae</taxon>
        <taxon>Pentapetalae</taxon>
        <taxon>rosids</taxon>
        <taxon>malvids</taxon>
        <taxon>Malvales</taxon>
        <taxon>Malvaceae</taxon>
        <taxon>Malvoideae</taxon>
        <taxon>Hibiscus</taxon>
    </lineage>
</organism>
<feature type="domain" description="RNase H type-1" evidence="1">
    <location>
        <begin position="101"/>
        <end position="165"/>
    </location>
</feature>
<dbReference type="Proteomes" id="UP001396334">
    <property type="component" value="Unassembled WGS sequence"/>
</dbReference>
<comment type="caution">
    <text evidence="2">The sequence shown here is derived from an EMBL/GenBank/DDBJ whole genome shotgun (WGS) entry which is preliminary data.</text>
</comment>
<evidence type="ECO:0000313" key="3">
    <source>
        <dbReference type="Proteomes" id="UP001396334"/>
    </source>
</evidence>
<proteinExistence type="predicted"/>
<name>A0ABR2PHA7_9ROSI</name>
<evidence type="ECO:0000313" key="2">
    <source>
        <dbReference type="EMBL" id="KAK8987646.1"/>
    </source>
</evidence>
<evidence type="ECO:0000259" key="1">
    <source>
        <dbReference type="Pfam" id="PF13456"/>
    </source>
</evidence>
<keyword evidence="3" id="KW-1185">Reference proteome</keyword>
<protein>
    <recommendedName>
        <fullName evidence="1">RNase H type-1 domain-containing protein</fullName>
    </recommendedName>
</protein>
<reference evidence="2 3" key="1">
    <citation type="journal article" date="2024" name="G3 (Bethesda)">
        <title>Genome assembly of Hibiscus sabdariffa L. provides insights into metabolisms of medicinal natural products.</title>
        <authorList>
            <person name="Kim T."/>
        </authorList>
    </citation>
    <scope>NUCLEOTIDE SEQUENCE [LARGE SCALE GENOMIC DNA]</scope>
    <source>
        <strain evidence="2">TK-2024</strain>
        <tissue evidence="2">Old leaves</tissue>
    </source>
</reference>
<dbReference type="EMBL" id="JBBPBN010000060">
    <property type="protein sequence ID" value="KAK8987646.1"/>
    <property type="molecule type" value="Genomic_DNA"/>
</dbReference>
<accession>A0ABR2PHA7</accession>
<dbReference type="InterPro" id="IPR002156">
    <property type="entry name" value="RNaseH_domain"/>
</dbReference>
<dbReference type="InterPro" id="IPR044730">
    <property type="entry name" value="RNase_H-like_dom_plant"/>
</dbReference>
<gene>
    <name evidence="2" type="ORF">V6N11_027391</name>
</gene>